<dbReference type="GO" id="GO:0008270">
    <property type="term" value="F:zinc ion binding"/>
    <property type="evidence" value="ECO:0007669"/>
    <property type="project" value="TreeGrafter"/>
</dbReference>
<name>A0A836CCZ0_9STRA</name>
<evidence type="ECO:0000256" key="1">
    <source>
        <dbReference type="ARBA" id="ARBA00001947"/>
    </source>
</evidence>
<evidence type="ECO:0000256" key="2">
    <source>
        <dbReference type="ARBA" id="ARBA00022723"/>
    </source>
</evidence>
<protein>
    <recommendedName>
        <fullName evidence="6">Amidohydrolase-related domain-containing protein</fullName>
    </recommendedName>
</protein>
<keyword evidence="2" id="KW-0479">Metal-binding</keyword>
<evidence type="ECO:0000256" key="3">
    <source>
        <dbReference type="ARBA" id="ARBA00022801"/>
    </source>
</evidence>
<dbReference type="UniPathway" id="UPA00603">
    <property type="reaction ID" value="UER00660"/>
</dbReference>
<keyword evidence="3" id="KW-0378">Hydrolase</keyword>
<keyword evidence="4" id="KW-0862">Zinc</keyword>
<dbReference type="InterPro" id="IPR006680">
    <property type="entry name" value="Amidohydro-rel"/>
</dbReference>
<proteinExistence type="predicted"/>
<reference evidence="7" key="1">
    <citation type="submission" date="2021-02" db="EMBL/GenBank/DDBJ databases">
        <title>First Annotated Genome of the Yellow-green Alga Tribonema minus.</title>
        <authorList>
            <person name="Mahan K.M."/>
        </authorList>
    </citation>
    <scope>NUCLEOTIDE SEQUENCE</scope>
    <source>
        <strain evidence="7">UTEX B ZZ1240</strain>
    </source>
</reference>
<dbReference type="InterPro" id="IPR011059">
    <property type="entry name" value="Metal-dep_hydrolase_composite"/>
</dbReference>
<gene>
    <name evidence="7" type="ORF">JKP88DRAFT_349901</name>
</gene>
<sequence>MQKASVYELVKAYVNAKQALPVGGGCDASKATDEYKNKVKYHTGAKDTKLAKAKFKARYLKNREKILKQQKVYYHQNRERIRANQNGYYLLQRDIICSKRRLLSDLRRRELYEAEGEPLREGWEPVRKASDLLEDVFADDNNKALLDEWGEHARFTSNINCTTPLFVKASGDSLTDAEAKELLDHHPYHRLWQRAGAGTSRQPRDENGHPIRTQFVVGVARFKRSPEDLGLVRNPARLLNGKLACPPELQLEANSLVEDANFAYWMHGNGVDCIGTQDQAEEAAAIGLTGCVGAAMDSDRSVKRRPLVSTSDDNHHRLSPDCYPHEHKTRAGAYRGTIVHSLELGVVQLILDGLIIVNASGRIAACYDLDNLPDDVTLSAEELVESFEANLTDLRGKLILPGFVDGHAHAPQYAFTGTGMDLPLLQWLEKYTFPCESNFQDVAFARDVYTKAVTRHLRSGTTTCSYFATIHVDACKVLVDVVRRAGQRAYVGKVSMDRNSPDYLIETTEDAMRDAELFAKFVLSTNTEAGAGAGGSGEGIANKMKQLQLKDGAEAGFVPSCTAQLMQKLGDISEAYSLPVQSHLSESPGEIAWVRELHPECDTYMGVYDRYGLLHERSYFAHCVHCTGEERELMSLKGGAVIHCPSSNFMLGSGVANVKRYIRDGCKVGLGTDVAGGYSSSILDCLRQALIASRVCSFGHGLEPGEAACDALTFQEGFHLATQGGAEALGLGHLVGNFTPGKEFDALVVDVRSIKQLDPSGVAQQVPNAAQAGAGGVAAAPETTPEHASAPFHMFPGQGMQEAFEKFLFLGDDRNIAQVYVGGVRVV</sequence>
<keyword evidence="8" id="KW-1185">Reference proteome</keyword>
<dbReference type="Gene3D" id="3.20.20.140">
    <property type="entry name" value="Metal-dependent hydrolases"/>
    <property type="match status" value="1"/>
</dbReference>
<dbReference type="SUPFAM" id="SSF51556">
    <property type="entry name" value="Metallo-dependent hydrolases"/>
    <property type="match status" value="1"/>
</dbReference>
<dbReference type="EMBL" id="JAFCMP010000457">
    <property type="protein sequence ID" value="KAG5179531.1"/>
    <property type="molecule type" value="Genomic_DNA"/>
</dbReference>
<dbReference type="Gene3D" id="2.30.40.10">
    <property type="entry name" value="Urease, subunit C, domain 1"/>
    <property type="match status" value="1"/>
</dbReference>
<evidence type="ECO:0000256" key="5">
    <source>
        <dbReference type="SAM" id="MobiDB-lite"/>
    </source>
</evidence>
<evidence type="ECO:0000313" key="7">
    <source>
        <dbReference type="EMBL" id="KAG5179531.1"/>
    </source>
</evidence>
<feature type="region of interest" description="Disordered" evidence="5">
    <location>
        <begin position="304"/>
        <end position="323"/>
    </location>
</feature>
<evidence type="ECO:0000313" key="8">
    <source>
        <dbReference type="Proteomes" id="UP000664859"/>
    </source>
</evidence>
<dbReference type="AlphaFoldDB" id="A0A836CCZ0"/>
<feature type="compositionally biased region" description="Basic and acidic residues" evidence="5">
    <location>
        <begin position="312"/>
        <end position="323"/>
    </location>
</feature>
<dbReference type="InterPro" id="IPR051607">
    <property type="entry name" value="Metallo-dep_hydrolases"/>
</dbReference>
<comment type="caution">
    <text evidence="7">The sequence shown here is derived from an EMBL/GenBank/DDBJ whole genome shotgun (WGS) entry which is preliminary data.</text>
</comment>
<dbReference type="GO" id="GO:0008892">
    <property type="term" value="F:guanine deaminase activity"/>
    <property type="evidence" value="ECO:0007669"/>
    <property type="project" value="TreeGrafter"/>
</dbReference>
<accession>A0A836CCZ0</accession>
<dbReference type="InterPro" id="IPR032466">
    <property type="entry name" value="Metal_Hydrolase"/>
</dbReference>
<dbReference type="Proteomes" id="UP000664859">
    <property type="component" value="Unassembled WGS sequence"/>
</dbReference>
<dbReference type="PANTHER" id="PTHR11271:SF6">
    <property type="entry name" value="GUANINE DEAMINASE"/>
    <property type="match status" value="1"/>
</dbReference>
<comment type="cofactor">
    <cofactor evidence="1">
        <name>Zn(2+)</name>
        <dbReference type="ChEBI" id="CHEBI:29105"/>
    </cofactor>
</comment>
<dbReference type="Pfam" id="PF01979">
    <property type="entry name" value="Amidohydro_1"/>
    <property type="match status" value="1"/>
</dbReference>
<evidence type="ECO:0000259" key="6">
    <source>
        <dbReference type="Pfam" id="PF01979"/>
    </source>
</evidence>
<evidence type="ECO:0000256" key="4">
    <source>
        <dbReference type="ARBA" id="ARBA00022833"/>
    </source>
</evidence>
<dbReference type="OrthoDB" id="194468at2759"/>
<dbReference type="SUPFAM" id="SSF51338">
    <property type="entry name" value="Composite domain of metallo-dependent hydrolases"/>
    <property type="match status" value="1"/>
</dbReference>
<dbReference type="PANTHER" id="PTHR11271">
    <property type="entry name" value="GUANINE DEAMINASE"/>
    <property type="match status" value="1"/>
</dbReference>
<dbReference type="GO" id="GO:0005829">
    <property type="term" value="C:cytosol"/>
    <property type="evidence" value="ECO:0007669"/>
    <property type="project" value="TreeGrafter"/>
</dbReference>
<organism evidence="7 8">
    <name type="scientific">Tribonema minus</name>
    <dbReference type="NCBI Taxonomy" id="303371"/>
    <lineage>
        <taxon>Eukaryota</taxon>
        <taxon>Sar</taxon>
        <taxon>Stramenopiles</taxon>
        <taxon>Ochrophyta</taxon>
        <taxon>PX clade</taxon>
        <taxon>Xanthophyceae</taxon>
        <taxon>Tribonematales</taxon>
        <taxon>Tribonemataceae</taxon>
        <taxon>Tribonema</taxon>
    </lineage>
</organism>
<feature type="domain" description="Amidohydrolase-related" evidence="6">
    <location>
        <begin position="399"/>
        <end position="825"/>
    </location>
</feature>
<dbReference type="GO" id="GO:0006147">
    <property type="term" value="P:guanine catabolic process"/>
    <property type="evidence" value="ECO:0007669"/>
    <property type="project" value="UniProtKB-UniPathway"/>
</dbReference>